<evidence type="ECO:0000256" key="2">
    <source>
        <dbReference type="ARBA" id="ARBA00009347"/>
    </source>
</evidence>
<dbReference type="Gene3D" id="1.10.540.10">
    <property type="entry name" value="Acyl-CoA dehydrogenase/oxidase, N-terminal domain"/>
    <property type="match status" value="1"/>
</dbReference>
<evidence type="ECO:0000256" key="5">
    <source>
        <dbReference type="RuleBase" id="RU362125"/>
    </source>
</evidence>
<evidence type="ECO:0000313" key="9">
    <source>
        <dbReference type="EMBL" id="OHX46784.1"/>
    </source>
</evidence>
<dbReference type="Pfam" id="PF02770">
    <property type="entry name" value="Acyl-CoA_dh_M"/>
    <property type="match status" value="1"/>
</dbReference>
<evidence type="ECO:0000259" key="6">
    <source>
        <dbReference type="Pfam" id="PF00441"/>
    </source>
</evidence>
<comment type="caution">
    <text evidence="9">The sequence shown here is derived from an EMBL/GenBank/DDBJ whole genome shotgun (WGS) entry which is preliminary data.</text>
</comment>
<dbReference type="PROSITE" id="PS00072">
    <property type="entry name" value="ACYL_COA_DH_1"/>
    <property type="match status" value="1"/>
</dbReference>
<keyword evidence="4 5" id="KW-0274">FAD</keyword>
<feature type="domain" description="Acyl-CoA dehydrogenase/oxidase C-terminal" evidence="6">
    <location>
        <begin position="237"/>
        <end position="367"/>
    </location>
</feature>
<dbReference type="Gene3D" id="1.20.140.10">
    <property type="entry name" value="Butyryl-CoA Dehydrogenase, subunit A, domain 3"/>
    <property type="match status" value="1"/>
</dbReference>
<dbReference type="EMBL" id="MBRJ01000028">
    <property type="protein sequence ID" value="OHX46784.1"/>
    <property type="molecule type" value="Genomic_DNA"/>
</dbReference>
<dbReference type="Proteomes" id="UP000180194">
    <property type="component" value="Unassembled WGS sequence"/>
</dbReference>
<keyword evidence="5" id="KW-0560">Oxidoreductase</keyword>
<dbReference type="InterPro" id="IPR009075">
    <property type="entry name" value="AcylCo_DH/oxidase_C"/>
</dbReference>
<dbReference type="InterPro" id="IPR037069">
    <property type="entry name" value="AcylCoA_DH/ox_N_sf"/>
</dbReference>
<dbReference type="InterPro" id="IPR009100">
    <property type="entry name" value="AcylCoA_DH/oxidase_NM_dom_sf"/>
</dbReference>
<dbReference type="RefSeq" id="WP_009334844.1">
    <property type="nucleotide sequence ID" value="NZ_JAHHWV010000001.1"/>
</dbReference>
<dbReference type="Gene3D" id="2.40.110.10">
    <property type="entry name" value="Butyryl-CoA Dehydrogenase, subunit A, domain 2"/>
    <property type="match status" value="1"/>
</dbReference>
<evidence type="ECO:0000256" key="3">
    <source>
        <dbReference type="ARBA" id="ARBA00022630"/>
    </source>
</evidence>
<comment type="similarity">
    <text evidence="2 5">Belongs to the acyl-CoA dehydrogenase family.</text>
</comment>
<organism evidence="9 10">
    <name type="scientific">Cytobacillus oceanisediminis</name>
    <dbReference type="NCBI Taxonomy" id="665099"/>
    <lineage>
        <taxon>Bacteria</taxon>
        <taxon>Bacillati</taxon>
        <taxon>Bacillota</taxon>
        <taxon>Bacilli</taxon>
        <taxon>Bacillales</taxon>
        <taxon>Bacillaceae</taxon>
        <taxon>Cytobacillus</taxon>
    </lineage>
</organism>
<dbReference type="PANTHER" id="PTHR43884">
    <property type="entry name" value="ACYL-COA DEHYDROGENASE"/>
    <property type="match status" value="1"/>
</dbReference>
<dbReference type="Pfam" id="PF00441">
    <property type="entry name" value="Acyl-CoA_dh_1"/>
    <property type="match status" value="1"/>
</dbReference>
<evidence type="ECO:0000259" key="7">
    <source>
        <dbReference type="Pfam" id="PF02770"/>
    </source>
</evidence>
<accession>A0ABX3CQ38</accession>
<gene>
    <name evidence="9" type="ORF">BBV17_21320</name>
</gene>
<sequence length="392" mass="43849">MANNTHTQTMENTEHEMIRKSVRTLCERFPEEYWRDTDERDAYPTAFVKALTDEGWLSVLIPEEFGGAGLGMKEAGIILEEINRSGGNAGACHAQMYTMGALLRHGNEEQKQRFLPKIASGELRLQAFGITEPTAGSDTTSIQTFAERKGDKYIVHGQKIWTSRAEHSDLMMLLARTTPKDQVQKKTDGLSLFILDMKEQADKIDIRPIDTMINHATTEVFFEGAEIPAENLIGEEGKGFRYVLGGMNAERILIASESIGDGMYFVDKSVQYANERVVFNRPIGQNQGVQFPISRSYMDIQAAKLMRDKAAEMFDAGMDCGAEANMAKYLASEATWRAANAAMDTYGGYGFAKEYNIERKFREARLFIVAPITNNLVVSYVGQHVLGLPRSF</sequence>
<feature type="domain" description="Acyl-CoA dehydrogenase/oxidase N-terminal" evidence="8">
    <location>
        <begin position="13"/>
        <end position="122"/>
    </location>
</feature>
<evidence type="ECO:0000259" key="8">
    <source>
        <dbReference type="Pfam" id="PF02771"/>
    </source>
</evidence>
<dbReference type="InterPro" id="IPR036250">
    <property type="entry name" value="AcylCo_DH-like_C"/>
</dbReference>
<dbReference type="InterPro" id="IPR006089">
    <property type="entry name" value="Acyl-CoA_DH_CS"/>
</dbReference>
<comment type="cofactor">
    <cofactor evidence="1 5">
        <name>FAD</name>
        <dbReference type="ChEBI" id="CHEBI:57692"/>
    </cofactor>
</comment>
<dbReference type="InterPro" id="IPR013786">
    <property type="entry name" value="AcylCoA_DH/ox_N"/>
</dbReference>
<dbReference type="SUPFAM" id="SSF56645">
    <property type="entry name" value="Acyl-CoA dehydrogenase NM domain-like"/>
    <property type="match status" value="1"/>
</dbReference>
<protein>
    <submittedName>
        <fullName evidence="9">Acyl-CoA dehydrogenase</fullName>
    </submittedName>
</protein>
<evidence type="ECO:0000313" key="10">
    <source>
        <dbReference type="Proteomes" id="UP000180194"/>
    </source>
</evidence>
<name>A0ABX3CQ38_9BACI</name>
<evidence type="ECO:0000256" key="4">
    <source>
        <dbReference type="ARBA" id="ARBA00022827"/>
    </source>
</evidence>
<keyword evidence="10" id="KW-1185">Reference proteome</keyword>
<proteinExistence type="inferred from homology"/>
<dbReference type="Pfam" id="PF02771">
    <property type="entry name" value="Acyl-CoA_dh_N"/>
    <property type="match status" value="1"/>
</dbReference>
<keyword evidence="3 5" id="KW-0285">Flavoprotein</keyword>
<reference evidence="9 10" key="1">
    <citation type="submission" date="2016-07" db="EMBL/GenBank/DDBJ databases">
        <title>Bacillus oceanisediminis whole genome.</title>
        <authorList>
            <person name="Pal Y."/>
            <person name="Verma A."/>
            <person name="Mual P."/>
            <person name="Srinivasan K."/>
        </authorList>
    </citation>
    <scope>NUCLEOTIDE SEQUENCE [LARGE SCALE GENOMIC DNA]</scope>
    <source>
        <strain evidence="9 10">Bhandara28</strain>
    </source>
</reference>
<dbReference type="SUPFAM" id="SSF47203">
    <property type="entry name" value="Acyl-CoA dehydrogenase C-terminal domain-like"/>
    <property type="match status" value="1"/>
</dbReference>
<dbReference type="InterPro" id="IPR006091">
    <property type="entry name" value="Acyl-CoA_Oxase/DH_mid-dom"/>
</dbReference>
<dbReference type="PROSITE" id="PS00073">
    <property type="entry name" value="ACYL_COA_DH_2"/>
    <property type="match status" value="1"/>
</dbReference>
<evidence type="ECO:0000256" key="1">
    <source>
        <dbReference type="ARBA" id="ARBA00001974"/>
    </source>
</evidence>
<dbReference type="InterPro" id="IPR046373">
    <property type="entry name" value="Acyl-CoA_Oxase/DH_mid-dom_sf"/>
</dbReference>
<feature type="domain" description="Acyl-CoA oxidase/dehydrogenase middle" evidence="7">
    <location>
        <begin position="127"/>
        <end position="223"/>
    </location>
</feature>
<dbReference type="PANTHER" id="PTHR43884:SF12">
    <property type="entry name" value="ISOVALERYL-COA DEHYDROGENASE, MITOCHONDRIAL-RELATED"/>
    <property type="match status" value="1"/>
</dbReference>
<dbReference type="PIRSF" id="PIRSF016578">
    <property type="entry name" value="HsaA"/>
    <property type="match status" value="1"/>
</dbReference>